<keyword evidence="1" id="KW-0472">Membrane</keyword>
<feature type="transmembrane region" description="Helical" evidence="1">
    <location>
        <begin position="153"/>
        <end position="178"/>
    </location>
</feature>
<accession>A0A1M6PDB1</accession>
<dbReference type="Pfam" id="PF20221">
    <property type="entry name" value="DUF6580"/>
    <property type="match status" value="1"/>
</dbReference>
<keyword evidence="1" id="KW-0812">Transmembrane</keyword>
<proteinExistence type="predicted"/>
<keyword evidence="3" id="KW-1185">Reference proteome</keyword>
<evidence type="ECO:0000313" key="2">
    <source>
        <dbReference type="EMBL" id="SHK05904.1"/>
    </source>
</evidence>
<keyword evidence="1" id="KW-1133">Transmembrane helix</keyword>
<dbReference type="InterPro" id="IPR017196">
    <property type="entry name" value="ECF_substrate-spec_UCP037395"/>
</dbReference>
<dbReference type="InterPro" id="IPR046487">
    <property type="entry name" value="DUF6580"/>
</dbReference>
<reference evidence="2 3" key="1">
    <citation type="submission" date="2016-11" db="EMBL/GenBank/DDBJ databases">
        <authorList>
            <person name="Jaros S."/>
            <person name="Januszkiewicz K."/>
            <person name="Wedrychowicz H."/>
        </authorList>
    </citation>
    <scope>NUCLEOTIDE SEQUENCE [LARGE SCALE GENOMIC DNA]</scope>
    <source>
        <strain evidence="2 3">DSM 14501</strain>
    </source>
</reference>
<feature type="transmembrane region" description="Helical" evidence="1">
    <location>
        <begin position="198"/>
        <end position="218"/>
    </location>
</feature>
<name>A0A1M6PDB1_9FIRM</name>
<dbReference type="AlphaFoldDB" id="A0A1M6PDB1"/>
<evidence type="ECO:0000313" key="3">
    <source>
        <dbReference type="Proteomes" id="UP000184082"/>
    </source>
</evidence>
<evidence type="ECO:0000256" key="1">
    <source>
        <dbReference type="SAM" id="Phobius"/>
    </source>
</evidence>
<organism evidence="2 3">
    <name type="scientific">Caminicella sporogenes DSM 14501</name>
    <dbReference type="NCBI Taxonomy" id="1121266"/>
    <lineage>
        <taxon>Bacteria</taxon>
        <taxon>Bacillati</taxon>
        <taxon>Bacillota</taxon>
        <taxon>Clostridia</taxon>
        <taxon>Peptostreptococcales</taxon>
        <taxon>Caminicellaceae</taxon>
        <taxon>Caminicella</taxon>
    </lineage>
</organism>
<dbReference type="RefSeq" id="WP_072966509.1">
    <property type="nucleotide sequence ID" value="NZ_FRAJ01000008.1"/>
</dbReference>
<dbReference type="Proteomes" id="UP000184082">
    <property type="component" value="Unassembled WGS sequence"/>
</dbReference>
<dbReference type="PIRSF" id="PIRSF037395">
    <property type="entry name" value="UCP037395_ABCper"/>
    <property type="match status" value="1"/>
</dbReference>
<dbReference type="EMBL" id="FRAJ01000008">
    <property type="protein sequence ID" value="SHK05904.1"/>
    <property type="molecule type" value="Genomic_DNA"/>
</dbReference>
<feature type="transmembrane region" description="Helical" evidence="1">
    <location>
        <begin position="123"/>
        <end position="141"/>
    </location>
</feature>
<protein>
    <submittedName>
        <fullName evidence="2">Energy-coupling factor transport system substrate-specific component</fullName>
    </submittedName>
</protein>
<feature type="transmembrane region" description="Helical" evidence="1">
    <location>
        <begin position="6"/>
        <end position="22"/>
    </location>
</feature>
<dbReference type="Gene3D" id="1.10.1760.20">
    <property type="match status" value="1"/>
</dbReference>
<sequence>MKNSFIIIILIIILILAISVIPENPFYNIFSWPILSAVIIGLIMLTFFWKFEKKEMNSKEVPLISTMATLAAISRIPFAALMSVQPTTFIVMITGYVFGMQIGFMVGAVAALVSNFFLGQGPWTPWQMFCWGLCGVLAAILGKRKREFNLKQFAVLSGICGYLFGWIMNIWHWIGFVYPLTLKTFISTYIASIPFDTLHAVGNVIFSILFGKSFYYILTRFKKRIC</sequence>
<feature type="transmembrane region" description="Helical" evidence="1">
    <location>
        <begin position="89"/>
        <end position="117"/>
    </location>
</feature>
<dbReference type="GO" id="GO:0022857">
    <property type="term" value="F:transmembrane transporter activity"/>
    <property type="evidence" value="ECO:0007669"/>
    <property type="project" value="InterPro"/>
</dbReference>
<feature type="transmembrane region" description="Helical" evidence="1">
    <location>
        <begin position="29"/>
        <end position="49"/>
    </location>
</feature>
<gene>
    <name evidence="2" type="ORF">SAMN02745883_01155</name>
</gene>
<dbReference type="STRING" id="1121266.SAMN02745883_01155"/>